<dbReference type="EMBL" id="ML119714">
    <property type="protein sequence ID" value="RPA78218.1"/>
    <property type="molecule type" value="Genomic_DNA"/>
</dbReference>
<proteinExistence type="predicted"/>
<feature type="transmembrane region" description="Helical" evidence="2">
    <location>
        <begin position="128"/>
        <end position="150"/>
    </location>
</feature>
<evidence type="ECO:0000256" key="1">
    <source>
        <dbReference type="SAM" id="MobiDB-lite"/>
    </source>
</evidence>
<keyword evidence="2" id="KW-0812">Transmembrane</keyword>
<keyword evidence="2" id="KW-1133">Transmembrane helix</keyword>
<sequence>MAVLYAREEVSATTSAPTFTPTQLLKPIPEANHNIVISTTPQPIDYGFNPTPSEIAALAPTASAQPITEDLKEELDELDLVSILPVASATASPVGDVVTTITAAPTEGGSIIVTSDHFGRKGLELEQILGIIFGVLAAVALFGFIGWLGWKRRALRRKRQGEAQRAGRQIEEGRMAEKNGMGERDMRGARELKFGDGNGGLAAGKEGSSVGKGAEGKRSVERWVDVNVV</sequence>
<reference evidence="3 4" key="1">
    <citation type="journal article" date="2018" name="Nat. Ecol. Evol.">
        <title>Pezizomycetes genomes reveal the molecular basis of ectomycorrhizal truffle lifestyle.</title>
        <authorList>
            <person name="Murat C."/>
            <person name="Payen T."/>
            <person name="Noel B."/>
            <person name="Kuo A."/>
            <person name="Morin E."/>
            <person name="Chen J."/>
            <person name="Kohler A."/>
            <person name="Krizsan K."/>
            <person name="Balestrini R."/>
            <person name="Da Silva C."/>
            <person name="Montanini B."/>
            <person name="Hainaut M."/>
            <person name="Levati E."/>
            <person name="Barry K.W."/>
            <person name="Belfiori B."/>
            <person name="Cichocki N."/>
            <person name="Clum A."/>
            <person name="Dockter R.B."/>
            <person name="Fauchery L."/>
            <person name="Guy J."/>
            <person name="Iotti M."/>
            <person name="Le Tacon F."/>
            <person name="Lindquist E.A."/>
            <person name="Lipzen A."/>
            <person name="Malagnac F."/>
            <person name="Mello A."/>
            <person name="Molinier V."/>
            <person name="Miyauchi S."/>
            <person name="Poulain J."/>
            <person name="Riccioni C."/>
            <person name="Rubini A."/>
            <person name="Sitrit Y."/>
            <person name="Splivallo R."/>
            <person name="Traeger S."/>
            <person name="Wang M."/>
            <person name="Zifcakova L."/>
            <person name="Wipf D."/>
            <person name="Zambonelli A."/>
            <person name="Paolocci F."/>
            <person name="Nowrousian M."/>
            <person name="Ottonello S."/>
            <person name="Baldrian P."/>
            <person name="Spatafora J.W."/>
            <person name="Henrissat B."/>
            <person name="Nagy L.G."/>
            <person name="Aury J.M."/>
            <person name="Wincker P."/>
            <person name="Grigoriev I.V."/>
            <person name="Bonfante P."/>
            <person name="Martin F.M."/>
        </authorList>
    </citation>
    <scope>NUCLEOTIDE SEQUENCE [LARGE SCALE GENOMIC DNA]</scope>
    <source>
        <strain evidence="3 4">RN42</strain>
    </source>
</reference>
<evidence type="ECO:0000256" key="2">
    <source>
        <dbReference type="SAM" id="Phobius"/>
    </source>
</evidence>
<evidence type="ECO:0000313" key="4">
    <source>
        <dbReference type="Proteomes" id="UP000275078"/>
    </source>
</evidence>
<organism evidence="3 4">
    <name type="scientific">Ascobolus immersus RN42</name>
    <dbReference type="NCBI Taxonomy" id="1160509"/>
    <lineage>
        <taxon>Eukaryota</taxon>
        <taxon>Fungi</taxon>
        <taxon>Dikarya</taxon>
        <taxon>Ascomycota</taxon>
        <taxon>Pezizomycotina</taxon>
        <taxon>Pezizomycetes</taxon>
        <taxon>Pezizales</taxon>
        <taxon>Ascobolaceae</taxon>
        <taxon>Ascobolus</taxon>
    </lineage>
</organism>
<accession>A0A3N4I0I0</accession>
<name>A0A3N4I0I0_ASCIM</name>
<gene>
    <name evidence="3" type="ORF">BJ508DRAFT_309465</name>
</gene>
<protein>
    <submittedName>
        <fullName evidence="3">Uncharacterized protein</fullName>
    </submittedName>
</protein>
<keyword evidence="2" id="KW-0472">Membrane</keyword>
<keyword evidence="4" id="KW-1185">Reference proteome</keyword>
<dbReference type="AlphaFoldDB" id="A0A3N4I0I0"/>
<feature type="region of interest" description="Disordered" evidence="1">
    <location>
        <begin position="161"/>
        <end position="218"/>
    </location>
</feature>
<evidence type="ECO:0000313" key="3">
    <source>
        <dbReference type="EMBL" id="RPA78218.1"/>
    </source>
</evidence>
<feature type="compositionally biased region" description="Basic and acidic residues" evidence="1">
    <location>
        <begin position="168"/>
        <end position="194"/>
    </location>
</feature>
<dbReference type="Proteomes" id="UP000275078">
    <property type="component" value="Unassembled WGS sequence"/>
</dbReference>